<gene>
    <name evidence="6" type="ORF">PUMCH_003095</name>
</gene>
<dbReference type="PANTHER" id="PTHR40621">
    <property type="entry name" value="TRANSCRIPTION FACTOR KAPC-RELATED"/>
    <property type="match status" value="1"/>
</dbReference>
<reference evidence="6 7" key="1">
    <citation type="submission" date="2023-10" db="EMBL/GenBank/DDBJ databases">
        <title>Draft Genome Sequence of Candida saopaulonensis from a very Premature Infant with Sepsis.</title>
        <authorList>
            <person name="Ning Y."/>
            <person name="Dai R."/>
            <person name="Xiao M."/>
            <person name="Xu Y."/>
            <person name="Yan Q."/>
            <person name="Zhang L."/>
        </authorList>
    </citation>
    <scope>NUCLEOTIDE SEQUENCE [LARGE SCALE GENOMIC DNA]</scope>
    <source>
        <strain evidence="6 7">19XY460</strain>
    </source>
</reference>
<dbReference type="PROSITE" id="PS00036">
    <property type="entry name" value="BZIP_BASIC"/>
    <property type="match status" value="1"/>
</dbReference>
<dbReference type="InterPro" id="IPR013910">
    <property type="entry name" value="TF_PAP1"/>
</dbReference>
<feature type="compositionally biased region" description="Low complexity" evidence="4">
    <location>
        <begin position="166"/>
        <end position="190"/>
    </location>
</feature>
<evidence type="ECO:0000313" key="7">
    <source>
        <dbReference type="Proteomes" id="UP001338582"/>
    </source>
</evidence>
<dbReference type="InterPro" id="IPR004827">
    <property type="entry name" value="bZIP"/>
</dbReference>
<evidence type="ECO:0000259" key="5">
    <source>
        <dbReference type="PROSITE" id="PS50217"/>
    </source>
</evidence>
<comment type="subcellular location">
    <subcellularLocation>
        <location evidence="2">Cytoplasm</location>
    </subcellularLocation>
    <subcellularLocation>
        <location evidence="1">Nucleus</location>
    </subcellularLocation>
</comment>
<dbReference type="Pfam" id="PF08601">
    <property type="entry name" value="PAP1"/>
    <property type="match status" value="1"/>
</dbReference>
<keyword evidence="3" id="KW-0539">Nucleus</keyword>
<dbReference type="Gene3D" id="1.10.238.100">
    <property type="entry name" value="YAP1 redox domain. Chain B"/>
    <property type="match status" value="1"/>
</dbReference>
<feature type="compositionally biased region" description="Basic and acidic residues" evidence="4">
    <location>
        <begin position="51"/>
        <end position="67"/>
    </location>
</feature>
<dbReference type="InterPro" id="IPR050936">
    <property type="entry name" value="AP-1-like"/>
</dbReference>
<evidence type="ECO:0000256" key="3">
    <source>
        <dbReference type="ARBA" id="ARBA00023242"/>
    </source>
</evidence>
<dbReference type="SMART" id="SM00338">
    <property type="entry name" value="BRLZ"/>
    <property type="match status" value="1"/>
</dbReference>
<protein>
    <recommendedName>
        <fullName evidence="5">BZIP domain-containing protein</fullName>
    </recommendedName>
</protein>
<dbReference type="FunFam" id="1.20.5.170:FF:000067">
    <property type="entry name" value="BZIP transcription factor"/>
    <property type="match status" value="1"/>
</dbReference>
<feature type="compositionally biased region" description="Polar residues" evidence="4">
    <location>
        <begin position="366"/>
        <end position="377"/>
    </location>
</feature>
<name>A0AAX4HD34_9ASCO</name>
<dbReference type="EMBL" id="CP138897">
    <property type="protein sequence ID" value="WPK25767.1"/>
    <property type="molecule type" value="Genomic_DNA"/>
</dbReference>
<dbReference type="KEGG" id="asau:88174159"/>
<dbReference type="CDD" id="cd14688">
    <property type="entry name" value="bZIP_YAP"/>
    <property type="match status" value="1"/>
</dbReference>
<accession>A0AAX4HD34</accession>
<dbReference type="GO" id="GO:0090575">
    <property type="term" value="C:RNA polymerase II transcription regulator complex"/>
    <property type="evidence" value="ECO:0007669"/>
    <property type="project" value="TreeGrafter"/>
</dbReference>
<evidence type="ECO:0000256" key="2">
    <source>
        <dbReference type="ARBA" id="ARBA00004496"/>
    </source>
</evidence>
<dbReference type="Pfam" id="PF00170">
    <property type="entry name" value="bZIP_1"/>
    <property type="match status" value="1"/>
</dbReference>
<dbReference type="RefSeq" id="XP_062878149.1">
    <property type="nucleotide sequence ID" value="XM_063022079.1"/>
</dbReference>
<dbReference type="Gene3D" id="1.20.5.170">
    <property type="match status" value="1"/>
</dbReference>
<dbReference type="SUPFAM" id="SSF111430">
    <property type="entry name" value="YAP1 redox domain"/>
    <property type="match status" value="1"/>
</dbReference>
<dbReference type="Proteomes" id="UP001338582">
    <property type="component" value="Chromosome 4"/>
</dbReference>
<dbReference type="InterPro" id="IPR023167">
    <property type="entry name" value="Yap1_redox_dom_sf"/>
</dbReference>
<feature type="region of interest" description="Disordered" evidence="4">
    <location>
        <begin position="366"/>
        <end position="393"/>
    </location>
</feature>
<feature type="region of interest" description="Disordered" evidence="4">
    <location>
        <begin position="1"/>
        <end position="67"/>
    </location>
</feature>
<dbReference type="InterPro" id="IPR046347">
    <property type="entry name" value="bZIP_sf"/>
</dbReference>
<dbReference type="SUPFAM" id="SSF57959">
    <property type="entry name" value="Leucine zipper domain"/>
    <property type="match status" value="1"/>
</dbReference>
<dbReference type="GO" id="GO:0034599">
    <property type="term" value="P:cellular response to oxidative stress"/>
    <property type="evidence" value="ECO:0007669"/>
    <property type="project" value="UniProtKB-ARBA"/>
</dbReference>
<dbReference type="AlphaFoldDB" id="A0AAX4HD34"/>
<sequence>MPETKRNISKVEGELPEHDDKKQNTSKLGRKPIDTEPKNRRTAQNRAAQRAYRERKERKMKDLEDKVASLEDDKMKALSEQDILKAQIDLLKRELSRVTGGQGPIPVMSQKAAAAYAATAVAPVRSDTKSSVGSADGFTGASLWSWNSSSNSDLLLQSRNSNQLPDLVSASSSSTSPLNDTLSTTPSSNSIDYGQGLDAISSNLNLMPTFDEQVNPFCAKLSEACGTAKKPEPKVRRWGNPVPPYVDSTDAVFPLPVYESPFQSLFSPNENISDPFFSEGNPTANLTLPTVDGHAQNDPLAFLNDAGFDVSLAFGNSFNDVVEKGAAEVTDDKLSSLVTEDSLFDSLSKPGNTDFNFNEFIHETPHSSVSTTRTNSEVGARHPASSLSSFNNSPTILEGKEEEVVPAGDKTMKCSEIWDRITAHPRYTEIDIDGLCKELQTKAKCSEKGVVINVNEVNHLIERSALKK</sequence>
<keyword evidence="7" id="KW-1185">Reference proteome</keyword>
<dbReference type="GO" id="GO:0000976">
    <property type="term" value="F:transcription cis-regulatory region binding"/>
    <property type="evidence" value="ECO:0007669"/>
    <property type="project" value="InterPro"/>
</dbReference>
<proteinExistence type="predicted"/>
<feature type="domain" description="BZIP" evidence="5">
    <location>
        <begin position="35"/>
        <end position="98"/>
    </location>
</feature>
<feature type="region of interest" description="Disordered" evidence="4">
    <location>
        <begin position="166"/>
        <end position="191"/>
    </location>
</feature>
<evidence type="ECO:0000256" key="4">
    <source>
        <dbReference type="SAM" id="MobiDB-lite"/>
    </source>
</evidence>
<dbReference type="GO" id="GO:0005737">
    <property type="term" value="C:cytoplasm"/>
    <property type="evidence" value="ECO:0007669"/>
    <property type="project" value="UniProtKB-SubCell"/>
</dbReference>
<dbReference type="PROSITE" id="PS50217">
    <property type="entry name" value="BZIP"/>
    <property type="match status" value="1"/>
</dbReference>
<dbReference type="GO" id="GO:0001228">
    <property type="term" value="F:DNA-binding transcription activator activity, RNA polymerase II-specific"/>
    <property type="evidence" value="ECO:0007669"/>
    <property type="project" value="TreeGrafter"/>
</dbReference>
<organism evidence="6 7">
    <name type="scientific">Australozyma saopauloensis</name>
    <dbReference type="NCBI Taxonomy" id="291208"/>
    <lineage>
        <taxon>Eukaryota</taxon>
        <taxon>Fungi</taxon>
        <taxon>Dikarya</taxon>
        <taxon>Ascomycota</taxon>
        <taxon>Saccharomycotina</taxon>
        <taxon>Pichiomycetes</taxon>
        <taxon>Metschnikowiaceae</taxon>
        <taxon>Australozyma</taxon>
    </lineage>
</organism>
<dbReference type="PANTHER" id="PTHR40621:SF6">
    <property type="entry name" value="AP-1-LIKE TRANSCRIPTION FACTOR YAP1-RELATED"/>
    <property type="match status" value="1"/>
</dbReference>
<feature type="compositionally biased region" description="Basic and acidic residues" evidence="4">
    <location>
        <begin position="1"/>
        <end position="23"/>
    </location>
</feature>
<evidence type="ECO:0000256" key="1">
    <source>
        <dbReference type="ARBA" id="ARBA00004123"/>
    </source>
</evidence>
<evidence type="ECO:0000313" key="6">
    <source>
        <dbReference type="EMBL" id="WPK25767.1"/>
    </source>
</evidence>
<dbReference type="GeneID" id="88174159"/>